<name>A0A0F5LK57_9HYPH</name>
<evidence type="ECO:0000313" key="16">
    <source>
        <dbReference type="Proteomes" id="UP000184533"/>
    </source>
</evidence>
<dbReference type="Proteomes" id="UP000184533">
    <property type="component" value="Unassembled WGS sequence"/>
</dbReference>
<evidence type="ECO:0000256" key="2">
    <source>
        <dbReference type="ARBA" id="ARBA00011245"/>
    </source>
</evidence>
<dbReference type="OrthoDB" id="9815130at2"/>
<feature type="binding site" evidence="10">
    <location>
        <position position="34"/>
    </location>
    <ligand>
        <name>Zn(2+)</name>
        <dbReference type="ChEBI" id="CHEBI:29105"/>
    </ligand>
</feature>
<keyword evidence="10" id="KW-0963">Cytoplasm</keyword>
<dbReference type="AlphaFoldDB" id="A0A0F5LK57"/>
<evidence type="ECO:0000256" key="9">
    <source>
        <dbReference type="ARBA" id="ARBA00023146"/>
    </source>
</evidence>
<evidence type="ECO:0000256" key="5">
    <source>
        <dbReference type="ARBA" id="ARBA00022741"/>
    </source>
</evidence>
<evidence type="ECO:0000256" key="1">
    <source>
        <dbReference type="ARBA" id="ARBA00005594"/>
    </source>
</evidence>
<dbReference type="PANTHER" id="PTHR10890:SF3">
    <property type="entry name" value="CYSTEINE--TRNA LIGASE, CYTOPLASMIC"/>
    <property type="match status" value="1"/>
</dbReference>
<keyword evidence="8 10" id="KW-0648">Protein biosynthesis</keyword>
<keyword evidence="7 10" id="KW-0067">ATP-binding</keyword>
<evidence type="ECO:0000256" key="3">
    <source>
        <dbReference type="ARBA" id="ARBA00022598"/>
    </source>
</evidence>
<feature type="binding site" evidence="10">
    <location>
        <position position="258"/>
    </location>
    <ligand>
        <name>Zn(2+)</name>
        <dbReference type="ChEBI" id="CHEBI:29105"/>
    </ligand>
</feature>
<feature type="short sequence motif" description="'HIGH' region" evidence="10">
    <location>
        <begin position="36"/>
        <end position="46"/>
    </location>
</feature>
<keyword evidence="5 10" id="KW-0547">Nucleotide-binding</keyword>
<dbReference type="GO" id="GO:0008270">
    <property type="term" value="F:zinc ion binding"/>
    <property type="evidence" value="ECO:0007669"/>
    <property type="project" value="UniProtKB-UniRule"/>
</dbReference>
<dbReference type="InterPro" id="IPR014729">
    <property type="entry name" value="Rossmann-like_a/b/a_fold"/>
</dbReference>
<feature type="binding site" evidence="10">
    <location>
        <position position="254"/>
    </location>
    <ligand>
        <name>Zn(2+)</name>
        <dbReference type="ChEBI" id="CHEBI:29105"/>
    </ligand>
</feature>
<gene>
    <name evidence="10" type="primary">cysS</name>
    <name evidence="14" type="ORF">SAMN02745223_00203</name>
    <name evidence="13" type="ORF">VW29_15740</name>
</gene>
<dbReference type="InterPro" id="IPR009080">
    <property type="entry name" value="tRNAsynth_Ia_anticodon-bd"/>
</dbReference>
<comment type="cofactor">
    <cofactor evidence="10">
        <name>Zn(2+)</name>
        <dbReference type="ChEBI" id="CHEBI:29105"/>
    </cofactor>
    <text evidence="10">Binds 1 zinc ion per subunit.</text>
</comment>
<dbReference type="InterPro" id="IPR024909">
    <property type="entry name" value="Cys-tRNA/MSH_ligase"/>
</dbReference>
<dbReference type="HAMAP" id="MF_00041">
    <property type="entry name" value="Cys_tRNA_synth"/>
    <property type="match status" value="1"/>
</dbReference>
<dbReference type="GO" id="GO:0006423">
    <property type="term" value="P:cysteinyl-tRNA aminoacylation"/>
    <property type="evidence" value="ECO:0007669"/>
    <property type="project" value="UniProtKB-UniRule"/>
</dbReference>
<feature type="domain" description="tRNA synthetases class I catalytic" evidence="11">
    <location>
        <begin position="21"/>
        <end position="341"/>
    </location>
</feature>
<dbReference type="RefSeq" id="WP_046136233.1">
    <property type="nucleotide sequence ID" value="NZ_FQVC01000001.1"/>
</dbReference>
<evidence type="ECO:0000313" key="13">
    <source>
        <dbReference type="EMBL" id="KKB82665.1"/>
    </source>
</evidence>
<dbReference type="EMBL" id="LAJF01000093">
    <property type="protein sequence ID" value="KKB82665.1"/>
    <property type="molecule type" value="Genomic_DNA"/>
</dbReference>
<accession>A0A0F5LK57</accession>
<reference evidence="14 16" key="2">
    <citation type="submission" date="2016-11" db="EMBL/GenBank/DDBJ databases">
        <authorList>
            <person name="Jaros S."/>
            <person name="Januszkiewicz K."/>
            <person name="Wedrychowicz H."/>
        </authorList>
    </citation>
    <scope>NUCLEOTIDE SEQUENCE [LARGE SCALE GENOMIC DNA]</scope>
    <source>
        <strain evidence="14 16">DSM 17137</strain>
    </source>
</reference>
<dbReference type="InterPro" id="IPR032678">
    <property type="entry name" value="tRNA-synt_1_cat_dom"/>
</dbReference>
<dbReference type="NCBIfam" id="TIGR00435">
    <property type="entry name" value="cysS"/>
    <property type="match status" value="1"/>
</dbReference>
<keyword evidence="9 10" id="KW-0030">Aminoacyl-tRNA synthetase</keyword>
<keyword evidence="4 10" id="KW-0479">Metal-binding</keyword>
<dbReference type="Gene3D" id="3.40.50.620">
    <property type="entry name" value="HUPs"/>
    <property type="match status" value="1"/>
</dbReference>
<dbReference type="GO" id="GO:0005829">
    <property type="term" value="C:cytosol"/>
    <property type="evidence" value="ECO:0007669"/>
    <property type="project" value="TreeGrafter"/>
</dbReference>
<dbReference type="CDD" id="cd00672">
    <property type="entry name" value="CysRS_core"/>
    <property type="match status" value="1"/>
</dbReference>
<keyword evidence="15" id="KW-1185">Reference proteome</keyword>
<dbReference type="InterPro" id="IPR056411">
    <property type="entry name" value="CysS_C"/>
</dbReference>
<keyword evidence="6 10" id="KW-0862">Zinc</keyword>
<dbReference type="EC" id="6.1.1.16" evidence="10"/>
<feature type="binding site" evidence="10">
    <location>
        <position position="290"/>
    </location>
    <ligand>
        <name>ATP</name>
        <dbReference type="ChEBI" id="CHEBI:30616"/>
    </ligand>
</feature>
<evidence type="ECO:0000313" key="14">
    <source>
        <dbReference type="EMBL" id="SHE37423.1"/>
    </source>
</evidence>
<evidence type="ECO:0000256" key="6">
    <source>
        <dbReference type="ARBA" id="ARBA00022833"/>
    </source>
</evidence>
<dbReference type="STRING" id="1121477.SAMN02745223_00203"/>
<dbReference type="PANTHER" id="PTHR10890">
    <property type="entry name" value="CYSTEINYL-TRNA SYNTHETASE"/>
    <property type="match status" value="1"/>
</dbReference>
<evidence type="ECO:0000256" key="8">
    <source>
        <dbReference type="ARBA" id="ARBA00022917"/>
    </source>
</evidence>
<dbReference type="SUPFAM" id="SSF47323">
    <property type="entry name" value="Anticodon-binding domain of a subclass of class I aminoacyl-tRNA synthetases"/>
    <property type="match status" value="1"/>
</dbReference>
<comment type="subcellular location">
    <subcellularLocation>
        <location evidence="10">Cytoplasm</location>
    </subcellularLocation>
</comment>
<dbReference type="PATRIC" id="fig|1121477.3.peg.4321"/>
<dbReference type="SUPFAM" id="SSF52374">
    <property type="entry name" value="Nucleotidylyl transferase"/>
    <property type="match status" value="1"/>
</dbReference>
<dbReference type="Pfam" id="PF01406">
    <property type="entry name" value="tRNA-synt_1e"/>
    <property type="match status" value="1"/>
</dbReference>
<dbReference type="Proteomes" id="UP000033608">
    <property type="component" value="Unassembled WGS sequence"/>
</dbReference>
<evidence type="ECO:0000256" key="4">
    <source>
        <dbReference type="ARBA" id="ARBA00022723"/>
    </source>
</evidence>
<dbReference type="GO" id="GO:0005524">
    <property type="term" value="F:ATP binding"/>
    <property type="evidence" value="ECO:0007669"/>
    <property type="project" value="UniProtKB-UniRule"/>
</dbReference>
<evidence type="ECO:0000259" key="11">
    <source>
        <dbReference type="Pfam" id="PF01406"/>
    </source>
</evidence>
<reference evidence="13 15" key="1">
    <citation type="submission" date="2015-03" db="EMBL/GenBank/DDBJ databases">
        <authorList>
            <person name="Hassan Y.I."/>
            <person name="Lepp D."/>
            <person name="Zhou T."/>
        </authorList>
    </citation>
    <scope>NUCLEOTIDE SEQUENCE [LARGE SCALE GENOMIC DNA]</scope>
    <source>
        <strain evidence="13 15">DSM 17137</strain>
    </source>
</reference>
<feature type="short sequence motif" description="'KMSKS' region" evidence="10">
    <location>
        <begin position="287"/>
        <end position="291"/>
    </location>
</feature>
<proteinExistence type="inferred from homology"/>
<keyword evidence="3 10" id="KW-0436">Ligase</keyword>
<sequence>MTSGSPQLSLYNTLTRKKEPFVPIDAGNVRMYVCGPTVYDFAHIGNARPVIVFDLLFRLLRHVYGAEHVTYVRNITDVDDKINARAARDFPDLPLNEAIRRVTEKTARQFAADVKALGSLEPTYQPRATDFVLPRPDGKPDMVTLIATLIERGHAYVAGGEVLFDVTSMPDYGALSGRNLEDNLAGARIAVDAHKKNPADFVLWKQSSAEEPGWDSPWGRGRPGWHIECSAMSAAYLGDVFDIHGGGLDLIFPHHENEIAQSRCAHGTHEMARVWMHNGFLQVEGQKMSKSLGNFVTINDLLETGAMGGQAWHGDVLRLAMLMTHYREPIDFSVKRLEEAQSKLVDWQRAARDGQSTEDIGPDASVVEMLADDLNFHRASVALDAIARQANREDGQAAKQALGATLEFLGFGRDTLLTSGDGWEEPPHIAAAVAARLAALNGKDFAEADRIRNELAEQGIALMDSKDPETGERRTKWEVKR</sequence>
<protein>
    <recommendedName>
        <fullName evidence="10">Cysteine--tRNA ligase</fullName>
        <ecNumber evidence="10">6.1.1.16</ecNumber>
    </recommendedName>
    <alternativeName>
        <fullName evidence="10">Cysteinyl-tRNA synthetase</fullName>
        <shortName evidence="10">CysRS</shortName>
    </alternativeName>
</protein>
<dbReference type="PRINTS" id="PR00983">
    <property type="entry name" value="TRNASYNTHCYS"/>
</dbReference>
<comment type="catalytic activity">
    <reaction evidence="10">
        <text>tRNA(Cys) + L-cysteine + ATP = L-cysteinyl-tRNA(Cys) + AMP + diphosphate</text>
        <dbReference type="Rhea" id="RHEA:17773"/>
        <dbReference type="Rhea" id="RHEA-COMP:9661"/>
        <dbReference type="Rhea" id="RHEA-COMP:9679"/>
        <dbReference type="ChEBI" id="CHEBI:30616"/>
        <dbReference type="ChEBI" id="CHEBI:33019"/>
        <dbReference type="ChEBI" id="CHEBI:35235"/>
        <dbReference type="ChEBI" id="CHEBI:78442"/>
        <dbReference type="ChEBI" id="CHEBI:78517"/>
        <dbReference type="ChEBI" id="CHEBI:456215"/>
        <dbReference type="EC" id="6.1.1.16"/>
    </reaction>
</comment>
<dbReference type="InterPro" id="IPR015803">
    <property type="entry name" value="Cys-tRNA-ligase"/>
</dbReference>
<dbReference type="Pfam" id="PF23493">
    <property type="entry name" value="CysS_C"/>
    <property type="match status" value="1"/>
</dbReference>
<evidence type="ECO:0000259" key="12">
    <source>
        <dbReference type="Pfam" id="PF23493"/>
    </source>
</evidence>
<feature type="binding site" evidence="10">
    <location>
        <position position="229"/>
    </location>
    <ligand>
        <name>Zn(2+)</name>
        <dbReference type="ChEBI" id="CHEBI:29105"/>
    </ligand>
</feature>
<evidence type="ECO:0000256" key="7">
    <source>
        <dbReference type="ARBA" id="ARBA00022840"/>
    </source>
</evidence>
<organism evidence="13 15">
    <name type="scientific">Devosia limi DSM 17137</name>
    <dbReference type="NCBI Taxonomy" id="1121477"/>
    <lineage>
        <taxon>Bacteria</taxon>
        <taxon>Pseudomonadati</taxon>
        <taxon>Pseudomonadota</taxon>
        <taxon>Alphaproteobacteria</taxon>
        <taxon>Hyphomicrobiales</taxon>
        <taxon>Devosiaceae</taxon>
        <taxon>Devosia</taxon>
    </lineage>
</organism>
<comment type="subunit">
    <text evidence="2 10">Monomer.</text>
</comment>
<dbReference type="EMBL" id="FQVC01000001">
    <property type="protein sequence ID" value="SHE37423.1"/>
    <property type="molecule type" value="Genomic_DNA"/>
</dbReference>
<evidence type="ECO:0000256" key="10">
    <source>
        <dbReference type="HAMAP-Rule" id="MF_00041"/>
    </source>
</evidence>
<dbReference type="GO" id="GO:0004817">
    <property type="term" value="F:cysteine-tRNA ligase activity"/>
    <property type="evidence" value="ECO:0007669"/>
    <property type="project" value="UniProtKB-UniRule"/>
</dbReference>
<comment type="similarity">
    <text evidence="1 10">Belongs to the class-I aminoacyl-tRNA synthetase family.</text>
</comment>
<evidence type="ECO:0000313" key="15">
    <source>
        <dbReference type="Proteomes" id="UP000033608"/>
    </source>
</evidence>
<feature type="domain" description="Cysteinyl-tRNA ligase anticodon binding" evidence="12">
    <location>
        <begin position="426"/>
        <end position="467"/>
    </location>
</feature>